<evidence type="ECO:0000313" key="3">
    <source>
        <dbReference type="Proteomes" id="UP000823775"/>
    </source>
</evidence>
<accession>A0ABS8VK82</accession>
<gene>
    <name evidence="2" type="ORF">HAX54_037873</name>
</gene>
<dbReference type="EMBL" id="JACEIK010005120">
    <property type="protein sequence ID" value="MCE0480765.1"/>
    <property type="molecule type" value="Genomic_DNA"/>
</dbReference>
<organism evidence="2 3">
    <name type="scientific">Datura stramonium</name>
    <name type="common">Jimsonweed</name>
    <name type="synonym">Common thornapple</name>
    <dbReference type="NCBI Taxonomy" id="4076"/>
    <lineage>
        <taxon>Eukaryota</taxon>
        <taxon>Viridiplantae</taxon>
        <taxon>Streptophyta</taxon>
        <taxon>Embryophyta</taxon>
        <taxon>Tracheophyta</taxon>
        <taxon>Spermatophyta</taxon>
        <taxon>Magnoliopsida</taxon>
        <taxon>eudicotyledons</taxon>
        <taxon>Gunneridae</taxon>
        <taxon>Pentapetalae</taxon>
        <taxon>asterids</taxon>
        <taxon>lamiids</taxon>
        <taxon>Solanales</taxon>
        <taxon>Solanaceae</taxon>
        <taxon>Solanoideae</taxon>
        <taxon>Datureae</taxon>
        <taxon>Datura</taxon>
    </lineage>
</organism>
<sequence>MAPKSSKGKGVISSSQVFASKTGRPINVGVVIRDVLRQARVKKGGVMEEQLWQLNINYPLSENSRALYRFRPKFEEPFDGDDATNDEKDRVDSDLESDGDDGKDSEMGKVAYAPTNDED</sequence>
<evidence type="ECO:0000313" key="2">
    <source>
        <dbReference type="EMBL" id="MCE0480765.1"/>
    </source>
</evidence>
<feature type="region of interest" description="Disordered" evidence="1">
    <location>
        <begin position="75"/>
        <end position="119"/>
    </location>
</feature>
<name>A0ABS8VK82_DATST</name>
<reference evidence="2 3" key="1">
    <citation type="journal article" date="2021" name="BMC Genomics">
        <title>Datura genome reveals duplications of psychoactive alkaloid biosynthetic genes and high mutation rate following tissue culture.</title>
        <authorList>
            <person name="Rajewski A."/>
            <person name="Carter-House D."/>
            <person name="Stajich J."/>
            <person name="Litt A."/>
        </authorList>
    </citation>
    <scope>NUCLEOTIDE SEQUENCE [LARGE SCALE GENOMIC DNA]</scope>
    <source>
        <strain evidence="2">AR-01</strain>
    </source>
</reference>
<comment type="caution">
    <text evidence="2">The sequence shown here is derived from an EMBL/GenBank/DDBJ whole genome shotgun (WGS) entry which is preliminary data.</text>
</comment>
<dbReference type="Proteomes" id="UP000823775">
    <property type="component" value="Unassembled WGS sequence"/>
</dbReference>
<keyword evidence="3" id="KW-1185">Reference proteome</keyword>
<protein>
    <submittedName>
        <fullName evidence="2">Uncharacterized protein</fullName>
    </submittedName>
</protein>
<proteinExistence type="predicted"/>
<evidence type="ECO:0000256" key="1">
    <source>
        <dbReference type="SAM" id="MobiDB-lite"/>
    </source>
</evidence>